<keyword evidence="2" id="KW-1133">Transmembrane helix</keyword>
<evidence type="ECO:0000256" key="1">
    <source>
        <dbReference type="SAM" id="MobiDB-lite"/>
    </source>
</evidence>
<keyword evidence="2" id="KW-0472">Membrane</keyword>
<dbReference type="InParanoid" id="A0A409W098"/>
<evidence type="ECO:0000313" key="3">
    <source>
        <dbReference type="EMBL" id="PPQ71918.1"/>
    </source>
</evidence>
<dbReference type="Proteomes" id="UP000284842">
    <property type="component" value="Unassembled WGS sequence"/>
</dbReference>
<comment type="caution">
    <text evidence="3">The sequence shown here is derived from an EMBL/GenBank/DDBJ whole genome shotgun (WGS) entry which is preliminary data.</text>
</comment>
<dbReference type="STRING" id="181874.A0A409W098"/>
<dbReference type="OrthoDB" id="419711at2759"/>
<dbReference type="GO" id="GO:0016020">
    <property type="term" value="C:membrane"/>
    <property type="evidence" value="ECO:0007669"/>
    <property type="project" value="TreeGrafter"/>
</dbReference>
<organism evidence="3 4">
    <name type="scientific">Panaeolus cyanescens</name>
    <dbReference type="NCBI Taxonomy" id="181874"/>
    <lineage>
        <taxon>Eukaryota</taxon>
        <taxon>Fungi</taxon>
        <taxon>Dikarya</taxon>
        <taxon>Basidiomycota</taxon>
        <taxon>Agaricomycotina</taxon>
        <taxon>Agaricomycetes</taxon>
        <taxon>Agaricomycetidae</taxon>
        <taxon>Agaricales</taxon>
        <taxon>Agaricineae</taxon>
        <taxon>Galeropsidaceae</taxon>
        <taxon>Panaeolus</taxon>
    </lineage>
</organism>
<reference evidence="3 4" key="1">
    <citation type="journal article" date="2018" name="Evol. Lett.">
        <title>Horizontal gene cluster transfer increased hallucinogenic mushroom diversity.</title>
        <authorList>
            <person name="Reynolds H.T."/>
            <person name="Vijayakumar V."/>
            <person name="Gluck-Thaler E."/>
            <person name="Korotkin H.B."/>
            <person name="Matheny P.B."/>
            <person name="Slot J.C."/>
        </authorList>
    </citation>
    <scope>NUCLEOTIDE SEQUENCE [LARGE SCALE GENOMIC DNA]</scope>
    <source>
        <strain evidence="3 4">2629</strain>
    </source>
</reference>
<evidence type="ECO:0000313" key="4">
    <source>
        <dbReference type="Proteomes" id="UP000284842"/>
    </source>
</evidence>
<protein>
    <recommendedName>
        <fullName evidence="5">FAR-17a/AIG1-like protein</fullName>
    </recommendedName>
</protein>
<dbReference type="PANTHER" id="PTHR12242:SF1">
    <property type="entry name" value="MYND-TYPE DOMAIN-CONTAINING PROTEIN"/>
    <property type="match status" value="1"/>
</dbReference>
<feature type="transmembrane region" description="Helical" evidence="2">
    <location>
        <begin position="175"/>
        <end position="192"/>
    </location>
</feature>
<evidence type="ECO:0000256" key="2">
    <source>
        <dbReference type="SAM" id="Phobius"/>
    </source>
</evidence>
<feature type="transmembrane region" description="Helical" evidence="2">
    <location>
        <begin position="151"/>
        <end position="168"/>
    </location>
</feature>
<sequence length="266" mass="29398">MSNSDVEFDRNNKLVTSWLFSPLVLGSIRLAIAIYALATLLVALIWPAVRLDEDSGEFFSFFTNLTFIGICAYFFASGVQTIFFALKGREGSTEASYPLKGWPRFLRYLHVLLLTTVTTYPILVTIVFWILLASSETFATTFSSWSNISKHALNAVFALFEIIFTNIAQAPWIDLPVTIVILAMYLGLAYLTKATQGFYHPKKQGAKLAAYIIGILVGHIIVFVVVFGAIKLRERLTKGKGETSGGKGLLTSDTEKRSTEGTNEAV</sequence>
<dbReference type="AlphaFoldDB" id="A0A409W098"/>
<accession>A0A409W098</accession>
<keyword evidence="2" id="KW-0812">Transmembrane</keyword>
<evidence type="ECO:0008006" key="5">
    <source>
        <dbReference type="Google" id="ProtNLM"/>
    </source>
</evidence>
<gene>
    <name evidence="3" type="ORF">CVT24_008059</name>
</gene>
<feature type="transmembrane region" description="Helical" evidence="2">
    <location>
        <begin position="208"/>
        <end position="230"/>
    </location>
</feature>
<keyword evidence="4" id="KW-1185">Reference proteome</keyword>
<feature type="transmembrane region" description="Helical" evidence="2">
    <location>
        <begin position="107"/>
        <end position="131"/>
    </location>
</feature>
<feature type="transmembrane region" description="Helical" evidence="2">
    <location>
        <begin position="20"/>
        <end position="46"/>
    </location>
</feature>
<proteinExistence type="predicted"/>
<feature type="region of interest" description="Disordered" evidence="1">
    <location>
        <begin position="239"/>
        <end position="266"/>
    </location>
</feature>
<dbReference type="EMBL" id="NHTK01005894">
    <property type="protein sequence ID" value="PPQ71918.1"/>
    <property type="molecule type" value="Genomic_DNA"/>
</dbReference>
<name>A0A409W098_9AGAR</name>
<feature type="transmembrane region" description="Helical" evidence="2">
    <location>
        <begin position="58"/>
        <end position="86"/>
    </location>
</feature>
<dbReference type="PANTHER" id="PTHR12242">
    <property type="entry name" value="OS02G0130600 PROTEIN-RELATED"/>
    <property type="match status" value="1"/>
</dbReference>